<dbReference type="InterPro" id="IPR036390">
    <property type="entry name" value="WH_DNA-bd_sf"/>
</dbReference>
<accession>A0A9D1PD32</accession>
<keyword evidence="3" id="KW-0804">Transcription</keyword>
<feature type="domain" description="HTH hxlR-type" evidence="4">
    <location>
        <begin position="19"/>
        <end position="114"/>
    </location>
</feature>
<evidence type="ECO:0000256" key="2">
    <source>
        <dbReference type="ARBA" id="ARBA00023125"/>
    </source>
</evidence>
<keyword evidence="1" id="KW-0805">Transcription regulation</keyword>
<reference evidence="5" key="2">
    <citation type="submission" date="2021-04" db="EMBL/GenBank/DDBJ databases">
        <authorList>
            <person name="Gilroy R."/>
        </authorList>
    </citation>
    <scope>NUCLEOTIDE SEQUENCE</scope>
    <source>
        <strain evidence="5">CHK195-9823</strain>
    </source>
</reference>
<organism evidence="5 6">
    <name type="scientific">Candidatus Blautia stercorigallinarum</name>
    <dbReference type="NCBI Taxonomy" id="2838501"/>
    <lineage>
        <taxon>Bacteria</taxon>
        <taxon>Bacillati</taxon>
        <taxon>Bacillota</taxon>
        <taxon>Clostridia</taxon>
        <taxon>Lachnospirales</taxon>
        <taxon>Lachnospiraceae</taxon>
        <taxon>Blautia</taxon>
    </lineage>
</organism>
<gene>
    <name evidence="5" type="ORF">H9747_08415</name>
</gene>
<evidence type="ECO:0000313" key="5">
    <source>
        <dbReference type="EMBL" id="HIV39005.1"/>
    </source>
</evidence>
<comment type="caution">
    <text evidence="5">The sequence shown here is derived from an EMBL/GenBank/DDBJ whole genome shotgun (WGS) entry which is preliminary data.</text>
</comment>
<evidence type="ECO:0000256" key="1">
    <source>
        <dbReference type="ARBA" id="ARBA00023015"/>
    </source>
</evidence>
<name>A0A9D1PD32_9FIRM</name>
<protein>
    <submittedName>
        <fullName evidence="5">Helix-turn-helix transcriptional regulator</fullName>
    </submittedName>
</protein>
<dbReference type="EMBL" id="DXIQ01000051">
    <property type="protein sequence ID" value="HIV39005.1"/>
    <property type="molecule type" value="Genomic_DNA"/>
</dbReference>
<proteinExistence type="predicted"/>
<dbReference type="AlphaFoldDB" id="A0A9D1PD32"/>
<dbReference type="SUPFAM" id="SSF46785">
    <property type="entry name" value="Winged helix' DNA-binding domain"/>
    <property type="match status" value="1"/>
</dbReference>
<dbReference type="Gene3D" id="1.10.10.10">
    <property type="entry name" value="Winged helix-like DNA-binding domain superfamily/Winged helix DNA-binding domain"/>
    <property type="match status" value="1"/>
</dbReference>
<evidence type="ECO:0000256" key="3">
    <source>
        <dbReference type="ARBA" id="ARBA00023163"/>
    </source>
</evidence>
<reference evidence="5" key="1">
    <citation type="journal article" date="2021" name="PeerJ">
        <title>Extensive microbial diversity within the chicken gut microbiome revealed by metagenomics and culture.</title>
        <authorList>
            <person name="Gilroy R."/>
            <person name="Ravi A."/>
            <person name="Getino M."/>
            <person name="Pursley I."/>
            <person name="Horton D.L."/>
            <person name="Alikhan N.F."/>
            <person name="Baker D."/>
            <person name="Gharbi K."/>
            <person name="Hall N."/>
            <person name="Watson M."/>
            <person name="Adriaenssens E.M."/>
            <person name="Foster-Nyarko E."/>
            <person name="Jarju S."/>
            <person name="Secka A."/>
            <person name="Antonio M."/>
            <person name="Oren A."/>
            <person name="Chaudhuri R.R."/>
            <person name="La Ragione R."/>
            <person name="Hildebrand F."/>
            <person name="Pallen M.J."/>
        </authorList>
    </citation>
    <scope>NUCLEOTIDE SEQUENCE</scope>
    <source>
        <strain evidence="5">CHK195-9823</strain>
    </source>
</reference>
<sequence length="114" mass="13344">MTFEEFQEYIKNETPAENCPVSKTLELFAGKWTSRVIYELEKADRLRFGQLKKKLDGITNTMLSGTLKVLEERGIVQRKQYNEVPLRVEYSLTEAGKAMLHIYYEIAKWGDTYL</sequence>
<dbReference type="InterPro" id="IPR002577">
    <property type="entry name" value="HTH_HxlR"/>
</dbReference>
<dbReference type="PANTHER" id="PTHR33204">
    <property type="entry name" value="TRANSCRIPTIONAL REGULATOR, MARR FAMILY"/>
    <property type="match status" value="1"/>
</dbReference>
<dbReference type="InterPro" id="IPR036388">
    <property type="entry name" value="WH-like_DNA-bd_sf"/>
</dbReference>
<dbReference type="Pfam" id="PF01638">
    <property type="entry name" value="HxlR"/>
    <property type="match status" value="1"/>
</dbReference>
<dbReference type="Proteomes" id="UP000886814">
    <property type="component" value="Unassembled WGS sequence"/>
</dbReference>
<dbReference type="GO" id="GO:0003677">
    <property type="term" value="F:DNA binding"/>
    <property type="evidence" value="ECO:0007669"/>
    <property type="project" value="UniProtKB-KW"/>
</dbReference>
<evidence type="ECO:0000259" key="4">
    <source>
        <dbReference type="PROSITE" id="PS51118"/>
    </source>
</evidence>
<keyword evidence="2" id="KW-0238">DNA-binding</keyword>
<dbReference type="PANTHER" id="PTHR33204:SF18">
    <property type="entry name" value="TRANSCRIPTIONAL REGULATORY PROTEIN"/>
    <property type="match status" value="1"/>
</dbReference>
<evidence type="ECO:0000313" key="6">
    <source>
        <dbReference type="Proteomes" id="UP000886814"/>
    </source>
</evidence>
<dbReference type="PROSITE" id="PS51118">
    <property type="entry name" value="HTH_HXLR"/>
    <property type="match status" value="1"/>
</dbReference>